<dbReference type="EMBL" id="CP036339">
    <property type="protein sequence ID" value="QDT75642.1"/>
    <property type="molecule type" value="Genomic_DNA"/>
</dbReference>
<keyword evidence="2" id="KW-1185">Reference proteome</keyword>
<organism evidence="1 2">
    <name type="scientific">Lacipirellula limnantheis</name>
    <dbReference type="NCBI Taxonomy" id="2528024"/>
    <lineage>
        <taxon>Bacteria</taxon>
        <taxon>Pseudomonadati</taxon>
        <taxon>Planctomycetota</taxon>
        <taxon>Planctomycetia</taxon>
        <taxon>Pirellulales</taxon>
        <taxon>Lacipirellulaceae</taxon>
        <taxon>Lacipirellula</taxon>
    </lineage>
</organism>
<reference evidence="1 2" key="1">
    <citation type="submission" date="2019-02" db="EMBL/GenBank/DDBJ databases">
        <title>Deep-cultivation of Planctomycetes and their phenomic and genomic characterization uncovers novel biology.</title>
        <authorList>
            <person name="Wiegand S."/>
            <person name="Jogler M."/>
            <person name="Boedeker C."/>
            <person name="Pinto D."/>
            <person name="Vollmers J."/>
            <person name="Rivas-Marin E."/>
            <person name="Kohn T."/>
            <person name="Peeters S.H."/>
            <person name="Heuer A."/>
            <person name="Rast P."/>
            <person name="Oberbeckmann S."/>
            <person name="Bunk B."/>
            <person name="Jeske O."/>
            <person name="Meyerdierks A."/>
            <person name="Storesund J.E."/>
            <person name="Kallscheuer N."/>
            <person name="Luecker S."/>
            <person name="Lage O.M."/>
            <person name="Pohl T."/>
            <person name="Merkel B.J."/>
            <person name="Hornburger P."/>
            <person name="Mueller R.-W."/>
            <person name="Bruemmer F."/>
            <person name="Labrenz M."/>
            <person name="Spormann A.M."/>
            <person name="Op den Camp H."/>
            <person name="Overmann J."/>
            <person name="Amann R."/>
            <person name="Jetten M.S.M."/>
            <person name="Mascher T."/>
            <person name="Medema M.H."/>
            <person name="Devos D.P."/>
            <person name="Kaster A.-K."/>
            <person name="Ovreas L."/>
            <person name="Rohde M."/>
            <person name="Galperin M.Y."/>
            <person name="Jogler C."/>
        </authorList>
    </citation>
    <scope>NUCLEOTIDE SEQUENCE [LARGE SCALE GENOMIC DNA]</scope>
    <source>
        <strain evidence="1 2">I41</strain>
    </source>
</reference>
<evidence type="ECO:0000313" key="2">
    <source>
        <dbReference type="Proteomes" id="UP000317909"/>
    </source>
</evidence>
<dbReference type="KEGG" id="llh:I41_48820"/>
<accession>A0A517U4T0</accession>
<protein>
    <submittedName>
        <fullName evidence="1">Uncharacterized protein</fullName>
    </submittedName>
</protein>
<proteinExistence type="predicted"/>
<name>A0A517U4T0_9BACT</name>
<dbReference type="OrthoDB" id="9793658at2"/>
<gene>
    <name evidence="1" type="ORF">I41_48820</name>
</gene>
<sequence length="67" mass="7645">MPALPTMEEYRQAMRTQVYSRCPDRPRDGPPYLLPGKQGGVELHLERLVDVVHANAVRQVYAYTVGF</sequence>
<evidence type="ECO:0000313" key="1">
    <source>
        <dbReference type="EMBL" id="QDT75642.1"/>
    </source>
</evidence>
<dbReference type="Proteomes" id="UP000317909">
    <property type="component" value="Chromosome"/>
</dbReference>
<dbReference type="AlphaFoldDB" id="A0A517U4T0"/>
<dbReference type="RefSeq" id="WP_145435388.1">
    <property type="nucleotide sequence ID" value="NZ_CP036339.1"/>
</dbReference>